<evidence type="ECO:0000259" key="6">
    <source>
        <dbReference type="Pfam" id="PF11698"/>
    </source>
</evidence>
<dbReference type="OMA" id="HSGHLRW"/>
<dbReference type="InterPro" id="IPR011987">
    <property type="entry name" value="ATPase_V1-cplx_hsu_C"/>
</dbReference>
<dbReference type="PIRSF" id="PIRSF032184">
    <property type="entry name" value="ATPase_V1_H"/>
    <property type="match status" value="1"/>
</dbReference>
<keyword evidence="4 5" id="KW-0406">Ion transport</keyword>
<comment type="subunit">
    <text evidence="5">V-ATPase is a heteromultimeric enzyme made up of two complexes: the ATP-hydrolytic V1 complex and the proton translocation V0 complex.</text>
</comment>
<dbReference type="SUPFAM" id="SSF48371">
    <property type="entry name" value="ARM repeat"/>
    <property type="match status" value="1"/>
</dbReference>
<evidence type="ECO:0000256" key="2">
    <source>
        <dbReference type="ARBA" id="ARBA00022448"/>
    </source>
</evidence>
<dbReference type="Pfam" id="PF03224">
    <property type="entry name" value="V-ATPase_H_N"/>
    <property type="match status" value="1"/>
</dbReference>
<reference evidence="7 8" key="3">
    <citation type="journal article" date="2015" name="Genome Announc.">
        <title>Draft Genome Sequence of the Archiascomycetous Yeast Saitoella complicata.</title>
        <authorList>
            <person name="Yamauchi K."/>
            <person name="Kondo S."/>
            <person name="Hamamoto M."/>
            <person name="Takahashi Y."/>
            <person name="Ogura Y."/>
            <person name="Hayashi T."/>
            <person name="Nishida H."/>
        </authorList>
    </citation>
    <scope>NUCLEOTIDE SEQUENCE [LARGE SCALE GENOMIC DNA]</scope>
    <source>
        <strain evidence="7 8">NRRL Y-17804</strain>
    </source>
</reference>
<dbReference type="RefSeq" id="XP_019021562.1">
    <property type="nucleotide sequence ID" value="XM_019170865.1"/>
</dbReference>
<reference evidence="7 8" key="2">
    <citation type="journal article" date="2014" name="J. Gen. Appl. Microbiol.">
        <title>The early diverging ascomycetous budding yeast Saitoella complicata has three histone deacetylases belonging to the Clr6, Hos2, and Rpd3 lineages.</title>
        <authorList>
            <person name="Nishida H."/>
            <person name="Matsumoto T."/>
            <person name="Kondo S."/>
            <person name="Hamamoto M."/>
            <person name="Yoshikawa H."/>
        </authorList>
    </citation>
    <scope>NUCLEOTIDE SEQUENCE [LARGE SCALE GENOMIC DNA]</scope>
    <source>
        <strain evidence="7 8">NRRL Y-17804</strain>
    </source>
</reference>
<organism evidence="7 8">
    <name type="scientific">Saitoella complicata (strain BCRC 22490 / CBS 7301 / JCM 7358 / NBRC 10748 / NRRL Y-17804)</name>
    <dbReference type="NCBI Taxonomy" id="698492"/>
    <lineage>
        <taxon>Eukaryota</taxon>
        <taxon>Fungi</taxon>
        <taxon>Dikarya</taxon>
        <taxon>Ascomycota</taxon>
        <taxon>Taphrinomycotina</taxon>
        <taxon>Taphrinomycotina incertae sedis</taxon>
        <taxon>Saitoella</taxon>
    </lineage>
</organism>
<dbReference type="GO" id="GO:0000221">
    <property type="term" value="C:vacuolar proton-transporting V-type ATPase, V1 domain"/>
    <property type="evidence" value="ECO:0007669"/>
    <property type="project" value="UniProtKB-UniRule"/>
</dbReference>
<evidence type="ECO:0000256" key="1">
    <source>
        <dbReference type="ARBA" id="ARBA00008613"/>
    </source>
</evidence>
<proteinExistence type="inferred from homology"/>
<keyword evidence="2 5" id="KW-0813">Transport</keyword>
<accession>A0A0E9N9S6</accession>
<dbReference type="InterPro" id="IPR016024">
    <property type="entry name" value="ARM-type_fold"/>
</dbReference>
<evidence type="ECO:0000256" key="4">
    <source>
        <dbReference type="ARBA" id="ARBA00023065"/>
    </source>
</evidence>
<evidence type="ECO:0000256" key="5">
    <source>
        <dbReference type="PIRNR" id="PIRNR032184"/>
    </source>
</evidence>
<sequence length="441" mass="49685">MDDVSLLAQNPHLESLSTNIRARPIPWDGYQRAGLVSEHEVKSIKAVSSQSTTKRQGVFSKEGKQYAELVMELLGKAKRADILQYVLVLAGDFIVEVKGWSMDLFLLRGESGELPYGPIVKQLSSEDEAIRLLAARFLTSLLSLDPNPPREVVESYLTFSTTHLLSSPSPALQDFCLASYTALLRHSPSRPTFWSNTSVMSGTIDILKKNEGGLQVQYWGLVCLWLLSFEVDVARGLNKKYDVVPLLADIARTAIKEKIVRMVFAVFRNLVKLAPSQTLPAMLVARLLPLTTSLSQKKWSDPEITDDLTFLKEQLESNFAELTTYDEYASEIESGHLSWTPPHRSTQFWKQNARRIYEENNGALLRILARTLQIATEPVVVAVACNDVKEFLREVPDGRKVLQELGTKHRVMELMQHPEAEVRFEALGATQVFMSHSWRDV</sequence>
<dbReference type="PANTHER" id="PTHR10698:SF0">
    <property type="entry name" value="V-TYPE PROTON ATPASE SUBUNIT H"/>
    <property type="match status" value="1"/>
</dbReference>
<dbReference type="InterPro" id="IPR004908">
    <property type="entry name" value="ATPase_V1-cplx_hsu"/>
</dbReference>
<dbReference type="OrthoDB" id="10263554at2759"/>
<dbReference type="InterPro" id="IPR038497">
    <property type="entry name" value="ATPase_V1-cplx_hsu_C_sf"/>
</dbReference>
<dbReference type="AlphaFoldDB" id="A0A0E9N9S6"/>
<evidence type="ECO:0000313" key="7">
    <source>
        <dbReference type="EMBL" id="GAO46642.1"/>
    </source>
</evidence>
<dbReference type="Gene3D" id="1.25.10.10">
    <property type="entry name" value="Leucine-rich Repeat Variant"/>
    <property type="match status" value="1"/>
</dbReference>
<name>A0A0E9N9S6_SAICN</name>
<keyword evidence="8" id="KW-1185">Reference proteome</keyword>
<dbReference type="GO" id="GO:0000329">
    <property type="term" value="C:fungal-type vacuole membrane"/>
    <property type="evidence" value="ECO:0007669"/>
    <property type="project" value="TreeGrafter"/>
</dbReference>
<dbReference type="InterPro" id="IPR011989">
    <property type="entry name" value="ARM-like"/>
</dbReference>
<evidence type="ECO:0000313" key="8">
    <source>
        <dbReference type="Proteomes" id="UP000033140"/>
    </source>
</evidence>
<dbReference type="Proteomes" id="UP000033140">
    <property type="component" value="Unassembled WGS sequence"/>
</dbReference>
<gene>
    <name evidence="7" type="ORF">G7K_0868-t1</name>
</gene>
<comment type="similarity">
    <text evidence="1 5">Belongs to the V-ATPase H subunit family.</text>
</comment>
<protein>
    <recommendedName>
        <fullName evidence="5">V-type proton ATPase subunit H</fullName>
    </recommendedName>
</protein>
<dbReference type="STRING" id="698492.A0A0E9N9S6"/>
<comment type="function">
    <text evidence="5">Subunit of the V1 complex of vacuolar(H+)-ATPase (V-ATPase), a multisubunit enzyme composed of a peripheral complex (V1) that hydrolyzes ATP and a membrane integral complex (V0) that translocates protons. V-ATPase is responsible for acidifying and maintaining the pH of intracellular compartments.</text>
</comment>
<feature type="domain" description="ATPase V1 complex subunit H C-terminal" evidence="6">
    <location>
        <begin position="321"/>
        <end position="438"/>
    </location>
</feature>
<comment type="caution">
    <text evidence="7">The sequence shown here is derived from an EMBL/GenBank/DDBJ whole genome shotgun (WGS) entry which is preliminary data.</text>
</comment>
<dbReference type="Gene3D" id="1.25.40.150">
    <property type="entry name" value="V-type ATPase, subunit H, C-terminal domain"/>
    <property type="match status" value="1"/>
</dbReference>
<reference evidence="7 8" key="1">
    <citation type="journal article" date="2011" name="J. Gen. Appl. Microbiol.">
        <title>Draft genome sequencing of the enigmatic yeast Saitoella complicata.</title>
        <authorList>
            <person name="Nishida H."/>
            <person name="Hamamoto M."/>
            <person name="Sugiyama J."/>
        </authorList>
    </citation>
    <scope>NUCLEOTIDE SEQUENCE [LARGE SCALE GENOMIC DNA]</scope>
    <source>
        <strain evidence="7 8">NRRL Y-17804</strain>
    </source>
</reference>
<dbReference type="PANTHER" id="PTHR10698">
    <property type="entry name" value="V-TYPE PROTON ATPASE SUBUNIT H"/>
    <property type="match status" value="1"/>
</dbReference>
<dbReference type="GO" id="GO:0046961">
    <property type="term" value="F:proton-transporting ATPase activity, rotational mechanism"/>
    <property type="evidence" value="ECO:0007669"/>
    <property type="project" value="UniProtKB-UniRule"/>
</dbReference>
<dbReference type="Pfam" id="PF11698">
    <property type="entry name" value="V-ATPase_H_C"/>
    <property type="match status" value="1"/>
</dbReference>
<evidence type="ECO:0000256" key="3">
    <source>
        <dbReference type="ARBA" id="ARBA00022781"/>
    </source>
</evidence>
<dbReference type="EMBL" id="BACD03000005">
    <property type="protein sequence ID" value="GAO46642.1"/>
    <property type="molecule type" value="Genomic_DNA"/>
</dbReference>
<keyword evidence="3 5" id="KW-0375">Hydrogen ion transport</keyword>